<comment type="caution">
    <text evidence="12">The sequence shown here is derived from an EMBL/GenBank/DDBJ whole genome shotgun (WGS) entry which is preliminary data.</text>
</comment>
<evidence type="ECO:0000256" key="4">
    <source>
        <dbReference type="ARBA" id="ARBA00022729"/>
    </source>
</evidence>
<dbReference type="SUPFAM" id="SSF54001">
    <property type="entry name" value="Cysteine proteinases"/>
    <property type="match status" value="1"/>
</dbReference>
<dbReference type="RefSeq" id="WP_274721832.1">
    <property type="nucleotide sequence ID" value="NZ_JARBFT010000003.1"/>
</dbReference>
<comment type="similarity">
    <text evidence="2">Belongs to the peptidase C40 family.</text>
</comment>
<keyword evidence="7" id="KW-0472">Membrane</keyword>
<evidence type="ECO:0000256" key="8">
    <source>
        <dbReference type="ARBA" id="ARBA00023139"/>
    </source>
</evidence>
<dbReference type="InterPro" id="IPR000064">
    <property type="entry name" value="NLP_P60_dom"/>
</dbReference>
<sequence length="166" mass="18646">MLTFKPTFSLFIMLILAGCSATPPKEAELTPSTSVANQPAASHFSNVFSEWQGVPYRLGGNNKRGVDCSAFVQQAYRDAWQLSLPRTTVSQAQTGTRIAHHQAQYGDLVFFKTSRTNIHVGIYLGNQQFMHASTSKGVIISRIDNQYWAAKLWHFRRVENPPLMQN</sequence>
<dbReference type="Pfam" id="PF00877">
    <property type="entry name" value="NLPC_P60"/>
    <property type="match status" value="1"/>
</dbReference>
<evidence type="ECO:0000256" key="5">
    <source>
        <dbReference type="ARBA" id="ARBA00022801"/>
    </source>
</evidence>
<evidence type="ECO:0000256" key="3">
    <source>
        <dbReference type="ARBA" id="ARBA00022670"/>
    </source>
</evidence>
<keyword evidence="3" id="KW-0645">Protease</keyword>
<evidence type="ECO:0000256" key="2">
    <source>
        <dbReference type="ARBA" id="ARBA00007074"/>
    </source>
</evidence>
<dbReference type="PANTHER" id="PTHR47360">
    <property type="entry name" value="MUREIN DD-ENDOPEPTIDASE MEPS/MUREIN LD-CARBOXYPEPTIDASE"/>
    <property type="match status" value="1"/>
</dbReference>
<evidence type="ECO:0000259" key="11">
    <source>
        <dbReference type="PROSITE" id="PS51935"/>
    </source>
</evidence>
<evidence type="ECO:0000256" key="10">
    <source>
        <dbReference type="SAM" id="SignalP"/>
    </source>
</evidence>
<feature type="domain" description="NlpC/P60" evidence="11">
    <location>
        <begin position="38"/>
        <end position="159"/>
    </location>
</feature>
<evidence type="ECO:0000256" key="9">
    <source>
        <dbReference type="ARBA" id="ARBA00023288"/>
    </source>
</evidence>
<dbReference type="PROSITE" id="PS51935">
    <property type="entry name" value="NLPC_P60"/>
    <property type="match status" value="1"/>
</dbReference>
<proteinExistence type="inferred from homology"/>
<organism evidence="12 13">
    <name type="scientific">Vibrio chanodichtyis</name>
    <dbReference type="NCBI Taxonomy" id="3027932"/>
    <lineage>
        <taxon>Bacteria</taxon>
        <taxon>Pseudomonadati</taxon>
        <taxon>Pseudomonadota</taxon>
        <taxon>Gammaproteobacteria</taxon>
        <taxon>Vibrionales</taxon>
        <taxon>Vibrionaceae</taxon>
        <taxon>Vibrio</taxon>
    </lineage>
</organism>
<keyword evidence="5" id="KW-0378">Hydrolase</keyword>
<name>A0ABT5UXF8_9VIBR</name>
<evidence type="ECO:0000256" key="7">
    <source>
        <dbReference type="ARBA" id="ARBA00023136"/>
    </source>
</evidence>
<dbReference type="PROSITE" id="PS51257">
    <property type="entry name" value="PROKAR_LIPOPROTEIN"/>
    <property type="match status" value="1"/>
</dbReference>
<comment type="subcellular location">
    <subcellularLocation>
        <location evidence="1">Membrane</location>
        <topology evidence="1">Lipid-anchor</topology>
    </subcellularLocation>
</comment>
<reference evidence="12 13" key="1">
    <citation type="submission" date="2023-02" db="EMBL/GenBank/DDBJ databases">
        <title>Vibrio intestini sp. nov., a close relative of Vibrio cholerae isolated from the intestine of Healthy Culter dabryi.</title>
        <authorList>
            <person name="Wu N."/>
        </authorList>
    </citation>
    <scope>NUCLEOTIDE SEQUENCE [LARGE SCALE GENOMIC DNA]</scope>
    <source>
        <strain evidence="12 13">DSL-7</strain>
    </source>
</reference>
<keyword evidence="6" id="KW-0788">Thiol protease</keyword>
<dbReference type="PANTHER" id="PTHR47360:SF3">
    <property type="entry name" value="MUREIN DD-ENDOPEPTIDASE MEPS_MUREIN LD-CARBOXYPEPTIDASE"/>
    <property type="match status" value="1"/>
</dbReference>
<evidence type="ECO:0000256" key="1">
    <source>
        <dbReference type="ARBA" id="ARBA00004635"/>
    </source>
</evidence>
<evidence type="ECO:0000313" key="12">
    <source>
        <dbReference type="EMBL" id="MDE1514117.1"/>
    </source>
</evidence>
<keyword evidence="9" id="KW-0449">Lipoprotein</keyword>
<feature type="signal peptide" evidence="10">
    <location>
        <begin position="1"/>
        <end position="21"/>
    </location>
</feature>
<keyword evidence="8" id="KW-0564">Palmitate</keyword>
<keyword evidence="13" id="KW-1185">Reference proteome</keyword>
<dbReference type="Gene3D" id="3.90.1720.10">
    <property type="entry name" value="endopeptidase domain like (from Nostoc punctiforme)"/>
    <property type="match status" value="1"/>
</dbReference>
<protein>
    <submittedName>
        <fullName evidence="12">NlpC/P60 family protein</fullName>
    </submittedName>
</protein>
<feature type="chain" id="PRO_5046902051" evidence="10">
    <location>
        <begin position="22"/>
        <end position="166"/>
    </location>
</feature>
<keyword evidence="4 10" id="KW-0732">Signal</keyword>
<evidence type="ECO:0000313" key="13">
    <source>
        <dbReference type="Proteomes" id="UP001216189"/>
    </source>
</evidence>
<evidence type="ECO:0000256" key="6">
    <source>
        <dbReference type="ARBA" id="ARBA00022807"/>
    </source>
</evidence>
<gene>
    <name evidence="12" type="ORF">PUN32_03695</name>
</gene>
<dbReference type="Proteomes" id="UP001216189">
    <property type="component" value="Unassembled WGS sequence"/>
</dbReference>
<dbReference type="EMBL" id="JARBFT010000003">
    <property type="protein sequence ID" value="MDE1514117.1"/>
    <property type="molecule type" value="Genomic_DNA"/>
</dbReference>
<dbReference type="InterPro" id="IPR052062">
    <property type="entry name" value="Murein_DD/LD_carboxypeptidase"/>
</dbReference>
<dbReference type="InterPro" id="IPR038765">
    <property type="entry name" value="Papain-like_cys_pep_sf"/>
</dbReference>
<accession>A0ABT5UXF8</accession>